<dbReference type="Proteomes" id="UP000199149">
    <property type="component" value="Unassembled WGS sequence"/>
</dbReference>
<sequence length="143" mass="16615">MVLMKKLTNIGLAVMFFVSLFSCNSYTKKDAKKYLPGKYSYEFPSGETSILIINPDFTFNNKIYSSNKKDLLYEANGSMEVNGRKIEFHDFLLFFDHDETDMIFSKPEGIGGVSSVYWQKPDKNQDIVTIDYNTYNYIFKKVE</sequence>
<keyword evidence="3" id="KW-1185">Reference proteome</keyword>
<keyword evidence="1" id="KW-0732">Signal</keyword>
<dbReference type="AlphaFoldDB" id="A0A1I4X292"/>
<proteinExistence type="predicted"/>
<reference evidence="3" key="1">
    <citation type="submission" date="2016-10" db="EMBL/GenBank/DDBJ databases">
        <authorList>
            <person name="Varghese N."/>
            <person name="Submissions S."/>
        </authorList>
    </citation>
    <scope>NUCLEOTIDE SEQUENCE [LARGE SCALE GENOMIC DNA]</scope>
    <source>
        <strain evidence="3">XJ109</strain>
    </source>
</reference>
<evidence type="ECO:0008006" key="4">
    <source>
        <dbReference type="Google" id="ProtNLM"/>
    </source>
</evidence>
<feature type="chain" id="PRO_5011504778" description="Lipocalin-like domain-containing protein" evidence="1">
    <location>
        <begin position="28"/>
        <end position="143"/>
    </location>
</feature>
<dbReference type="PROSITE" id="PS51257">
    <property type="entry name" value="PROKAR_LIPOPROTEIN"/>
    <property type="match status" value="1"/>
</dbReference>
<feature type="signal peptide" evidence="1">
    <location>
        <begin position="1"/>
        <end position="27"/>
    </location>
</feature>
<organism evidence="2 3">
    <name type="scientific">Algoriella xinjiangensis</name>
    <dbReference type="NCBI Taxonomy" id="684065"/>
    <lineage>
        <taxon>Bacteria</taxon>
        <taxon>Pseudomonadati</taxon>
        <taxon>Bacteroidota</taxon>
        <taxon>Flavobacteriia</taxon>
        <taxon>Flavobacteriales</taxon>
        <taxon>Weeksellaceae</taxon>
        <taxon>Algoriella</taxon>
    </lineage>
</organism>
<evidence type="ECO:0000313" key="2">
    <source>
        <dbReference type="EMBL" id="SFN20198.1"/>
    </source>
</evidence>
<evidence type="ECO:0000256" key="1">
    <source>
        <dbReference type="SAM" id="SignalP"/>
    </source>
</evidence>
<protein>
    <recommendedName>
        <fullName evidence="4">Lipocalin-like domain-containing protein</fullName>
    </recommendedName>
</protein>
<name>A0A1I4X292_9FLAO</name>
<accession>A0A1I4X292</accession>
<evidence type="ECO:0000313" key="3">
    <source>
        <dbReference type="Proteomes" id="UP000199149"/>
    </source>
</evidence>
<gene>
    <name evidence="2" type="ORF">SAMN05421738_10849</name>
</gene>
<dbReference type="EMBL" id="FOUZ01000008">
    <property type="protein sequence ID" value="SFN20198.1"/>
    <property type="molecule type" value="Genomic_DNA"/>
</dbReference>